<accession>A0ABU4ZMN2</accession>
<reference evidence="1 2" key="1">
    <citation type="submission" date="2023-08" db="EMBL/GenBank/DDBJ databases">
        <title>Implementing the SeqCode for naming new Mesorhizobium species isolated from Vachellia karroo root nodules.</title>
        <authorList>
            <person name="Van Lill M."/>
        </authorList>
    </citation>
    <scope>NUCLEOTIDE SEQUENCE [LARGE SCALE GENOMIC DNA]</scope>
    <source>
        <strain evidence="1 2">MSK 1335</strain>
    </source>
</reference>
<comment type="caution">
    <text evidence="1">The sequence shown here is derived from an EMBL/GenBank/DDBJ whole genome shotgun (WGS) entry which is preliminary data.</text>
</comment>
<name>A0ABU4ZMN2_9HYPH</name>
<protein>
    <submittedName>
        <fullName evidence="1">Uncharacterized protein</fullName>
    </submittedName>
</protein>
<dbReference type="Proteomes" id="UP001276840">
    <property type="component" value="Unassembled WGS sequence"/>
</dbReference>
<dbReference type="RefSeq" id="WP_320234566.1">
    <property type="nucleotide sequence ID" value="NZ_JAVIJF010000013.1"/>
</dbReference>
<sequence length="67" mass="7267">MSVQGAIDPDELAMLTGILEEHCQSRGIAADSIDRDNLAVRLITLFASGITDIDDLKRALTRTRDPA</sequence>
<evidence type="ECO:0000313" key="2">
    <source>
        <dbReference type="Proteomes" id="UP001276840"/>
    </source>
</evidence>
<organism evidence="1 2">
    <name type="scientific">Mesorhizobium montanum</name>
    <dbReference type="NCBI Taxonomy" id="3072323"/>
    <lineage>
        <taxon>Bacteria</taxon>
        <taxon>Pseudomonadati</taxon>
        <taxon>Pseudomonadota</taxon>
        <taxon>Alphaproteobacteria</taxon>
        <taxon>Hyphomicrobiales</taxon>
        <taxon>Phyllobacteriaceae</taxon>
        <taxon>Mesorhizobium</taxon>
    </lineage>
</organism>
<proteinExistence type="predicted"/>
<evidence type="ECO:0000313" key="1">
    <source>
        <dbReference type="EMBL" id="MDX8526619.1"/>
    </source>
</evidence>
<dbReference type="EMBL" id="JAVIJF010000013">
    <property type="protein sequence ID" value="MDX8526619.1"/>
    <property type="molecule type" value="Genomic_DNA"/>
</dbReference>
<gene>
    <name evidence="1" type="ORF">RFM68_19135</name>
</gene>
<keyword evidence="2" id="KW-1185">Reference proteome</keyword>